<reference evidence="1 2" key="4">
    <citation type="journal article" date="2010" name="Environ. Microbiol.">
        <title>The bacterial genus Collimonas: mycophagy, weathering and other adaptive solutions to life in oligotrophic soil environments.</title>
        <authorList>
            <person name="Leveau J.H."/>
            <person name="Uroz S."/>
            <person name="de Boer W."/>
        </authorList>
    </citation>
    <scope>NUCLEOTIDE SEQUENCE [LARGE SCALE GENOMIC DNA]</scope>
    <source>
        <strain evidence="1 2">Ter331</strain>
    </source>
</reference>
<dbReference type="KEGG" id="cfu:CFU_1186"/>
<protein>
    <submittedName>
        <fullName evidence="1">Uncharacterized protein</fullName>
    </submittedName>
</protein>
<reference evidence="1 2" key="2">
    <citation type="journal article" date="2006" name="J. Microbiol. Methods">
        <title>Genomic flank-sequencing of plasposon insertion sites for rapid identification of functional genes.</title>
        <authorList>
            <person name="Leveau J.H."/>
            <person name="Gerards S."/>
            <person name="Fritsche K."/>
            <person name="Zondag G."/>
            <person name="van Veen J.A."/>
        </authorList>
    </citation>
    <scope>NUCLEOTIDE SEQUENCE [LARGE SCALE GENOMIC DNA]</scope>
    <source>
        <strain evidence="1 2">Ter331</strain>
    </source>
</reference>
<dbReference type="HOGENOM" id="CLU_1150324_0_0_4"/>
<sequence length="241" mass="26926">MFQINERRQRGSVVAGLAVGNRADPDRVRRQTAKPQKHAWREIKPSWLRDLAACNKQVWPGRKPGRLQLLGCVRSVAVTTAMAAEAMLLHLLEMVVKYLLLDWRQHGVELFDRSGAFGQACFSVFQEFHPVIEALRGGLLGPFFLVRTLRHIGRPHRLDLADEGLPCSFLGRSDFQVVMQLGLAFCHLFGKFGLLLWRRNVAAWAAGIGLGVGGHAHGSKTQCGHADQQLFAKLEHNEILP</sequence>
<accession>G0AJ84</accession>
<organism evidence="1 2">
    <name type="scientific">Collimonas fungivorans (strain Ter331)</name>
    <dbReference type="NCBI Taxonomy" id="1005048"/>
    <lineage>
        <taxon>Bacteria</taxon>
        <taxon>Pseudomonadati</taxon>
        <taxon>Pseudomonadota</taxon>
        <taxon>Betaproteobacteria</taxon>
        <taxon>Burkholderiales</taxon>
        <taxon>Oxalobacteraceae</taxon>
        <taxon>Collimonas</taxon>
    </lineage>
</organism>
<evidence type="ECO:0000313" key="1">
    <source>
        <dbReference type="EMBL" id="AEK61018.1"/>
    </source>
</evidence>
<keyword evidence="2" id="KW-1185">Reference proteome</keyword>
<dbReference type="Proteomes" id="UP000008392">
    <property type="component" value="Chromosome"/>
</dbReference>
<dbReference type="STRING" id="1005048.CFU_1186"/>
<name>G0AJ84_COLFT</name>
<reference evidence="1 2" key="5">
    <citation type="journal article" date="2011" name="ISME J.">
        <title>Dual transcriptional profiling of a bacterial/fungal confrontation: Collimonas fungivorans versus Aspergillus niger.</title>
        <authorList>
            <person name="Mela F."/>
            <person name="Fritsche K."/>
            <person name="de Boer W."/>
            <person name="van Veen J.A."/>
            <person name="de Graaff L.H."/>
            <person name="van den Berg M."/>
            <person name="Leveau J.H."/>
        </authorList>
    </citation>
    <scope>NUCLEOTIDE SEQUENCE [LARGE SCALE GENOMIC DNA]</scope>
    <source>
        <strain evidence="1 2">Ter331</strain>
    </source>
</reference>
<dbReference type="EMBL" id="CP002745">
    <property type="protein sequence ID" value="AEK61018.1"/>
    <property type="molecule type" value="Genomic_DNA"/>
</dbReference>
<reference evidence="1 2" key="1">
    <citation type="journal article" date="2004" name="Environ. Microbiol.">
        <title>Phylogeny-function analysis of (meta)genomic libraries: screening for expression of ribosomal RNA genes by large-insert library fluorescent in situ hybridization (LIL-FISH).</title>
        <authorList>
            <person name="Leveau J.H."/>
            <person name="Gerards S."/>
            <person name="de Boer W."/>
            <person name="van Veen J.A."/>
        </authorList>
    </citation>
    <scope>NUCLEOTIDE SEQUENCE [LARGE SCALE GENOMIC DNA]</scope>
    <source>
        <strain evidence="1 2">Ter331</strain>
    </source>
</reference>
<proteinExistence type="predicted"/>
<evidence type="ECO:0000313" key="2">
    <source>
        <dbReference type="Proteomes" id="UP000008392"/>
    </source>
</evidence>
<gene>
    <name evidence="1" type="ordered locus">CFU_1186</name>
</gene>
<reference evidence="2" key="6">
    <citation type="submission" date="2011-05" db="EMBL/GenBank/DDBJ databases">
        <title>Complete sequence of Collimonas fungivorans Ter331.</title>
        <authorList>
            <person name="Leveau J.H."/>
        </authorList>
    </citation>
    <scope>NUCLEOTIDE SEQUENCE [LARGE SCALE GENOMIC DNA]</scope>
    <source>
        <strain evidence="2">Ter331</strain>
    </source>
</reference>
<reference evidence="1 2" key="3">
    <citation type="journal article" date="2008" name="FEMS Microbiol. Ecol.">
        <title>Identification and characterization of genes underlying chitinolysis in Collimonas fungivorans Ter331.</title>
        <authorList>
            <person name="Fritsche K."/>
            <person name="de Boer W."/>
            <person name="Gerards S."/>
            <person name="van den Berg M."/>
            <person name="van Veen J.A."/>
            <person name="Leveau J.H."/>
        </authorList>
    </citation>
    <scope>NUCLEOTIDE SEQUENCE [LARGE SCALE GENOMIC DNA]</scope>
    <source>
        <strain evidence="1 2">Ter331</strain>
    </source>
</reference>
<dbReference type="AlphaFoldDB" id="G0AJ84"/>